<sequence length="975" mass="105803">MEVLVLFAAALVLFPYIAVIVLLIRTSDLRKTLNARIDRLEKQLNQPTHQQQAASTASSTATIAAIVESLTPTAASSIESLPQVAVVESAIAPSGLPPPDVLNSQIKDSISEPVSITHQASFQKARFNLEPDERSTDLVSSVWRSLLAWFQGGNAIVRVGVIVLLIGVVLLLRFASEHVVVPLEVRLALVAFGGFVLTLLGIRLAAKSNLPQSMQTTSESELHDLGDVKEAVVAALSRRGYALSLEGGGLAILYLTLFAAFRLYHLLPDMLTFGLLASLSVITAALALKQDAFPLAFMAFAGAFLAPILTSDGSGNVVGLFSYYLLLNTAIAWLAHYRTWKVLNLLGAFFTFGLAGFWGWQQYHIEAWATLAPVLRWPLEGLLLVHLGLYLFIVIRYSQQLAKLQTRNQHVPIVDGSLLFGVPILGFGLQAGLLHDLPYALAISSAVLSGVYLLLGRYLLRQGGSLRLLTEGTLALGVGFLALVLPLALDAQWTSVGWAVQGAGLVWIGQRQQRPWSVAFGLLLQLISCGVLAWMALDSSGSINIGLGVLAATLLVSAALLRIQNTSHHETSTDQPEKSSRFWGLAGIVLSVGLVASGLFIDLNLSKVDYFAESHLDSLFATRIAIDLLIIIAAGLFLDRLLGWFEVNWSVRVLLPVTLLVVLASYTSHLFLPLSIVWIILGMLSLIRLATVVSENSLGHTIIKPSSSRGDQVIWASGILLLATCEFVLLWTIPALIPALLILGFIALQRVPAWLNRDRLLEDLALPILVLLGVWVFIANIEIDGRFFGLVYVPLINALDITFALVGFAAFRLSFYVVLPFKKIIYTAMGAAVFWTLTGIVVRTLHEWAGAPLWPDAWHDDTVQTSLTIVWTLLALLLTGIASRRAWREVWIAGIVLLVVVVAKLLLVDLSHVGAMARIISFIGAGLIMLLIGYIAPLPPARAKQNEVNKNGTPQIDGSQEKTVDQNKVGTTHNE</sequence>
<dbReference type="Pfam" id="PF10101">
    <property type="entry name" value="DUF2339"/>
    <property type="match status" value="1"/>
</dbReference>
<feature type="transmembrane region" description="Helical" evidence="2">
    <location>
        <begin position="270"/>
        <end position="288"/>
    </location>
</feature>
<feature type="transmembrane region" description="Helical" evidence="2">
    <location>
        <begin position="737"/>
        <end position="755"/>
    </location>
</feature>
<dbReference type="InterPro" id="IPR019286">
    <property type="entry name" value="DUF2339_TM"/>
</dbReference>
<feature type="transmembrane region" description="Helical" evidence="2">
    <location>
        <begin position="381"/>
        <end position="398"/>
    </location>
</feature>
<reference evidence="3 4" key="1">
    <citation type="submission" date="2018-07" db="EMBL/GenBank/DDBJ databases">
        <title>Genome sequencing of Moraxellaceae gen. HYN0046.</title>
        <authorList>
            <person name="Kim M."/>
            <person name="Yi H."/>
        </authorList>
    </citation>
    <scope>NUCLEOTIDE SEQUENCE [LARGE SCALE GENOMIC DNA]</scope>
    <source>
        <strain evidence="3 4">HYN0046</strain>
    </source>
</reference>
<feature type="transmembrane region" description="Helical" evidence="2">
    <location>
        <begin position="155"/>
        <end position="175"/>
    </location>
</feature>
<evidence type="ECO:0000313" key="4">
    <source>
        <dbReference type="Proteomes" id="UP000253940"/>
    </source>
</evidence>
<feature type="transmembrane region" description="Helical" evidence="2">
    <location>
        <begin position="764"/>
        <end position="781"/>
    </location>
</feature>
<feature type="compositionally biased region" description="Polar residues" evidence="1">
    <location>
        <begin position="966"/>
        <end position="975"/>
    </location>
</feature>
<dbReference type="Proteomes" id="UP000253940">
    <property type="component" value="Chromosome"/>
</dbReference>
<feature type="transmembrane region" description="Helical" evidence="2">
    <location>
        <begin position="516"/>
        <end position="537"/>
    </location>
</feature>
<feature type="transmembrane region" description="Helical" evidence="2">
    <location>
        <begin position="410"/>
        <end position="431"/>
    </location>
</feature>
<feature type="transmembrane region" description="Helical" evidence="2">
    <location>
        <begin position="582"/>
        <end position="601"/>
    </location>
</feature>
<keyword evidence="2" id="KW-0472">Membrane</keyword>
<dbReference type="KEGG" id="mbah:HYN46_05180"/>
<dbReference type="PANTHER" id="PTHR38434">
    <property type="entry name" value="BLL2549 PROTEIN"/>
    <property type="match status" value="1"/>
</dbReference>
<feature type="transmembrane region" description="Helical" evidence="2">
    <location>
        <begin position="317"/>
        <end position="335"/>
    </location>
</feature>
<feature type="transmembrane region" description="Helical" evidence="2">
    <location>
        <begin position="621"/>
        <end position="642"/>
    </location>
</feature>
<feature type="transmembrane region" description="Helical" evidence="2">
    <location>
        <begin position="6"/>
        <end position="24"/>
    </location>
</feature>
<keyword evidence="2" id="KW-0812">Transmembrane</keyword>
<feature type="transmembrane region" description="Helical" evidence="2">
    <location>
        <begin position="468"/>
        <end position="485"/>
    </location>
</feature>
<feature type="compositionally biased region" description="Polar residues" evidence="1">
    <location>
        <begin position="946"/>
        <end position="958"/>
    </location>
</feature>
<proteinExistence type="predicted"/>
<feature type="transmembrane region" description="Helical" evidence="2">
    <location>
        <begin position="295"/>
        <end position="311"/>
    </location>
</feature>
<feature type="region of interest" description="Disordered" evidence="1">
    <location>
        <begin position="945"/>
        <end position="975"/>
    </location>
</feature>
<feature type="transmembrane region" description="Helical" evidence="2">
    <location>
        <begin position="342"/>
        <end position="361"/>
    </location>
</feature>
<dbReference type="OrthoDB" id="207428at2"/>
<keyword evidence="2" id="KW-1133">Transmembrane helix</keyword>
<dbReference type="AlphaFoldDB" id="A0A345P4S3"/>
<evidence type="ECO:0000313" key="3">
    <source>
        <dbReference type="EMBL" id="AXI02282.1"/>
    </source>
</evidence>
<evidence type="ECO:0000256" key="1">
    <source>
        <dbReference type="SAM" id="MobiDB-lite"/>
    </source>
</evidence>
<dbReference type="InterPro" id="IPR014600">
    <property type="entry name" value="UCP035905_mem"/>
</dbReference>
<protein>
    <submittedName>
        <fullName evidence="3">DUF2339 domain-containing protein</fullName>
    </submittedName>
</protein>
<feature type="transmembrane region" description="Helical" evidence="2">
    <location>
        <begin position="543"/>
        <end position="561"/>
    </location>
</feature>
<feature type="transmembrane region" description="Helical" evidence="2">
    <location>
        <begin position="491"/>
        <end position="509"/>
    </location>
</feature>
<keyword evidence="4" id="KW-1185">Reference proteome</keyword>
<accession>A0A345P4S3</accession>
<dbReference type="PANTHER" id="PTHR38434:SF1">
    <property type="entry name" value="BLL2549 PROTEIN"/>
    <property type="match status" value="1"/>
</dbReference>
<dbReference type="PIRSF" id="PIRSF035905">
    <property type="entry name" value="UCP035905_mp"/>
    <property type="match status" value="1"/>
</dbReference>
<feature type="transmembrane region" description="Helical" evidence="2">
    <location>
        <begin position="862"/>
        <end position="883"/>
    </location>
</feature>
<feature type="transmembrane region" description="Helical" evidence="2">
    <location>
        <begin position="890"/>
        <end position="907"/>
    </location>
</feature>
<feature type="transmembrane region" description="Helical" evidence="2">
    <location>
        <begin position="787"/>
        <end position="811"/>
    </location>
</feature>
<dbReference type="RefSeq" id="WP_114898392.1">
    <property type="nucleotide sequence ID" value="NZ_CP031222.1"/>
</dbReference>
<feature type="transmembrane region" description="Helical" evidence="2">
    <location>
        <begin position="187"/>
        <end position="206"/>
    </location>
</feature>
<name>A0A345P4S3_9GAMM</name>
<gene>
    <name evidence="3" type="ORF">HYN46_05180</name>
</gene>
<organism evidence="3 4">
    <name type="scientific">Aquirhabdus parva</name>
    <dbReference type="NCBI Taxonomy" id="2283318"/>
    <lineage>
        <taxon>Bacteria</taxon>
        <taxon>Pseudomonadati</taxon>
        <taxon>Pseudomonadota</taxon>
        <taxon>Gammaproteobacteria</taxon>
        <taxon>Moraxellales</taxon>
        <taxon>Moraxellaceae</taxon>
        <taxon>Aquirhabdus</taxon>
    </lineage>
</organism>
<feature type="transmembrane region" description="Helical" evidence="2">
    <location>
        <begin position="913"/>
        <end position="936"/>
    </location>
</feature>
<feature type="transmembrane region" description="Helical" evidence="2">
    <location>
        <begin position="437"/>
        <end position="456"/>
    </location>
</feature>
<feature type="transmembrane region" description="Helical" evidence="2">
    <location>
        <begin position="823"/>
        <end position="842"/>
    </location>
</feature>
<dbReference type="EMBL" id="CP031222">
    <property type="protein sequence ID" value="AXI02282.1"/>
    <property type="molecule type" value="Genomic_DNA"/>
</dbReference>
<feature type="transmembrane region" description="Helical" evidence="2">
    <location>
        <begin position="243"/>
        <end position="264"/>
    </location>
</feature>
<evidence type="ECO:0000256" key="2">
    <source>
        <dbReference type="SAM" id="Phobius"/>
    </source>
</evidence>